<name>A0A7C9R887_9HYPH</name>
<feature type="chain" id="PRO_5028904027" evidence="2">
    <location>
        <begin position="27"/>
        <end position="865"/>
    </location>
</feature>
<dbReference type="InterPro" id="IPR038765">
    <property type="entry name" value="Papain-like_cys_pep_sf"/>
</dbReference>
<evidence type="ECO:0000256" key="1">
    <source>
        <dbReference type="SAM" id="Phobius"/>
    </source>
</evidence>
<feature type="transmembrane region" description="Helical" evidence="1">
    <location>
        <begin position="804"/>
        <end position="825"/>
    </location>
</feature>
<dbReference type="Gene3D" id="3.10.620.30">
    <property type="match status" value="1"/>
</dbReference>
<proteinExistence type="predicted"/>
<dbReference type="SUPFAM" id="SSF54001">
    <property type="entry name" value="Cysteine proteinases"/>
    <property type="match status" value="1"/>
</dbReference>
<keyword evidence="6" id="KW-1185">Reference proteome</keyword>
<protein>
    <submittedName>
        <fullName evidence="5">DUF3857 domain-containing transglutaminase family protein</fullName>
    </submittedName>
</protein>
<reference evidence="5 6" key="1">
    <citation type="submission" date="2020-02" db="EMBL/GenBank/DDBJ databases">
        <title>Genome sequence of the type strain CGMCC 1.15528 of Mesorhizobium zhangyense.</title>
        <authorList>
            <person name="Gao J."/>
            <person name="Sun J."/>
        </authorList>
    </citation>
    <scope>NUCLEOTIDE SEQUENCE [LARGE SCALE GENOMIC DNA]</scope>
    <source>
        <strain evidence="5 6">CGMCC 1.15528</strain>
    </source>
</reference>
<dbReference type="InterPro" id="IPR002931">
    <property type="entry name" value="Transglutaminase-like"/>
</dbReference>
<dbReference type="RefSeq" id="WP_165118504.1">
    <property type="nucleotide sequence ID" value="NZ_JAAKZG010000005.1"/>
</dbReference>
<evidence type="ECO:0000313" key="5">
    <source>
        <dbReference type="EMBL" id="NGN42299.1"/>
    </source>
</evidence>
<feature type="transmembrane region" description="Helical" evidence="1">
    <location>
        <begin position="711"/>
        <end position="731"/>
    </location>
</feature>
<dbReference type="InterPro" id="IPR024618">
    <property type="entry name" value="DUF3857"/>
</dbReference>
<dbReference type="Proteomes" id="UP000481252">
    <property type="component" value="Unassembled WGS sequence"/>
</dbReference>
<accession>A0A7C9R887</accession>
<dbReference type="AlphaFoldDB" id="A0A7C9R887"/>
<dbReference type="Pfam" id="PF12969">
    <property type="entry name" value="DUF3857"/>
    <property type="match status" value="1"/>
</dbReference>
<feature type="domain" description="Transglutaminase-like" evidence="3">
    <location>
        <begin position="295"/>
        <end position="369"/>
    </location>
</feature>
<gene>
    <name evidence="5" type="ORF">G6N74_14615</name>
</gene>
<keyword evidence="1" id="KW-0812">Transmembrane</keyword>
<keyword evidence="1" id="KW-0472">Membrane</keyword>
<keyword evidence="2" id="KW-0732">Signal</keyword>
<dbReference type="Gene3D" id="2.60.40.3140">
    <property type="match status" value="1"/>
</dbReference>
<evidence type="ECO:0000256" key="2">
    <source>
        <dbReference type="SAM" id="SignalP"/>
    </source>
</evidence>
<feature type="transmembrane region" description="Helical" evidence="1">
    <location>
        <begin position="671"/>
        <end position="690"/>
    </location>
</feature>
<comment type="caution">
    <text evidence="5">The sequence shown here is derived from an EMBL/GenBank/DDBJ whole genome shotgun (WGS) entry which is preliminary data.</text>
</comment>
<feature type="transmembrane region" description="Helical" evidence="1">
    <location>
        <begin position="772"/>
        <end position="789"/>
    </location>
</feature>
<organism evidence="5 6">
    <name type="scientific">Mesorhizobium zhangyense</name>
    <dbReference type="NCBI Taxonomy" id="1776730"/>
    <lineage>
        <taxon>Bacteria</taxon>
        <taxon>Pseudomonadati</taxon>
        <taxon>Pseudomonadota</taxon>
        <taxon>Alphaproteobacteria</taxon>
        <taxon>Hyphomicrobiales</taxon>
        <taxon>Phyllobacteriaceae</taxon>
        <taxon>Mesorhizobium</taxon>
    </lineage>
</organism>
<sequence>MQSGFRCSLRAVLCCVVFTVSSFALGGPAAADDQVAKGPAEGWVEFVDLPKADPAYRDRIKNGISNLLSDYQYKHRTNGFTRFDRYAYQIVDRPGLERGAGMDLEFDPSRHKVTLNRLHVIRDGVVLDRLPDVKFDVYRRERDSEKGIFDGRLTAHVNIEDVRVGDIVDYAATYEVTPIVGPDLFIEQFLTEWTEPVALVHEKIVWPTSQPLQIRPTATGIKPSITVSGEDTVYAWKVSNPAPIKWEDNLPVDYPNQGIVEISSTANWQDVVDAILPYYQPATVFPKEFTDKLARIAAQYPKPEDRMVEAFRLVQDEIRYVSLSIGAGSYIPRSPETVLASGFGDCKDKALLLTSALRHLGIEAYVSLADLDEGRALYQRLPSLRAFDHAIVKAVIGERIYWLDATSYLQGGRIENLSQPDYGFALPLVSSTAALEKMLQPEPAKPTTSVVERFEFPKQDSDPLKLTVTTTYIDADADGMRRKLAGEALSKMGDDYLQYYSKQYPGLKSVAALETKDDRDRNIVSVKEAYELAATALQANDLNKKFPLKADVGVSNLPTPTMVGRIGPVWLGSPTYKHHKVIVTNLKTRFTGPQDGDVLTPELSFKISYSNTPTELEIDWNYKTLVDKVPAARIVDYLKAADDVNRNIQWNYDFTQTGAIAPSAEDSTLRFVTVTGILVSLVCFVAMIIREAKKQILPNDQHYWPMSIKKFTVMSLLSLGIYNLLWAWRAFRQKRANSGLKTWPFWRAVFLPFWLIPAFLDVDKQMAGRKLPLWTIVIGTVTFLAVWLVDLTPEIVFGQDTTPLWWDGAGTAIQSLAPLPLLIMINRLNEPMPENEARNSRVSRWDVFGIAACAVMTLSIWNFPG</sequence>
<evidence type="ECO:0000259" key="3">
    <source>
        <dbReference type="Pfam" id="PF01841"/>
    </source>
</evidence>
<feature type="signal peptide" evidence="2">
    <location>
        <begin position="1"/>
        <end position="26"/>
    </location>
</feature>
<evidence type="ECO:0000259" key="4">
    <source>
        <dbReference type="Pfam" id="PF12969"/>
    </source>
</evidence>
<feature type="transmembrane region" description="Helical" evidence="1">
    <location>
        <begin position="743"/>
        <end position="760"/>
    </location>
</feature>
<dbReference type="Pfam" id="PF01841">
    <property type="entry name" value="Transglut_core"/>
    <property type="match status" value="1"/>
</dbReference>
<keyword evidence="1" id="KW-1133">Transmembrane helix</keyword>
<feature type="domain" description="DUF3857" evidence="4">
    <location>
        <begin position="81"/>
        <end position="244"/>
    </location>
</feature>
<feature type="transmembrane region" description="Helical" evidence="1">
    <location>
        <begin position="845"/>
        <end position="863"/>
    </location>
</feature>
<dbReference type="EMBL" id="JAAKZG010000005">
    <property type="protein sequence ID" value="NGN42299.1"/>
    <property type="molecule type" value="Genomic_DNA"/>
</dbReference>
<evidence type="ECO:0000313" key="6">
    <source>
        <dbReference type="Proteomes" id="UP000481252"/>
    </source>
</evidence>